<accession>A0ABN1I0A2</accession>
<gene>
    <name evidence="3" type="ORF">GCM10009102_29820</name>
</gene>
<feature type="signal peptide" evidence="1">
    <location>
        <begin position="1"/>
        <end position="21"/>
    </location>
</feature>
<name>A0ABN1I0A2_9SPHN</name>
<dbReference type="Gene3D" id="1.20.1260.10">
    <property type="match status" value="1"/>
</dbReference>
<comment type="caution">
    <text evidence="3">The sequence shown here is derived from an EMBL/GenBank/DDBJ whole genome shotgun (WGS) entry which is preliminary data.</text>
</comment>
<evidence type="ECO:0000313" key="3">
    <source>
        <dbReference type="EMBL" id="GAA0675566.1"/>
    </source>
</evidence>
<feature type="chain" id="PRO_5045313670" description="DUF4142 domain-containing protein" evidence="1">
    <location>
        <begin position="22"/>
        <end position="161"/>
    </location>
</feature>
<evidence type="ECO:0000256" key="1">
    <source>
        <dbReference type="SAM" id="SignalP"/>
    </source>
</evidence>
<evidence type="ECO:0000313" key="4">
    <source>
        <dbReference type="Proteomes" id="UP001500238"/>
    </source>
</evidence>
<organism evidence="3 4">
    <name type="scientific">Sphingomonas insulae</name>
    <dbReference type="NCBI Taxonomy" id="424800"/>
    <lineage>
        <taxon>Bacteria</taxon>
        <taxon>Pseudomonadati</taxon>
        <taxon>Pseudomonadota</taxon>
        <taxon>Alphaproteobacteria</taxon>
        <taxon>Sphingomonadales</taxon>
        <taxon>Sphingomonadaceae</taxon>
        <taxon>Sphingomonas</taxon>
    </lineage>
</organism>
<reference evidence="3 4" key="1">
    <citation type="journal article" date="2019" name="Int. J. Syst. Evol. Microbiol.">
        <title>The Global Catalogue of Microorganisms (GCM) 10K type strain sequencing project: providing services to taxonomists for standard genome sequencing and annotation.</title>
        <authorList>
            <consortium name="The Broad Institute Genomics Platform"/>
            <consortium name="The Broad Institute Genome Sequencing Center for Infectious Disease"/>
            <person name="Wu L."/>
            <person name="Ma J."/>
        </authorList>
    </citation>
    <scope>NUCLEOTIDE SEQUENCE [LARGE SCALE GENOMIC DNA]</scope>
    <source>
        <strain evidence="3 4">JCM 14603</strain>
    </source>
</reference>
<dbReference type="InterPro" id="IPR012347">
    <property type="entry name" value="Ferritin-like"/>
</dbReference>
<dbReference type="InterPro" id="IPR025419">
    <property type="entry name" value="DUF4142"/>
</dbReference>
<dbReference type="Proteomes" id="UP001500238">
    <property type="component" value="Unassembled WGS sequence"/>
</dbReference>
<keyword evidence="1" id="KW-0732">Signal</keyword>
<dbReference type="RefSeq" id="WP_163956591.1">
    <property type="nucleotide sequence ID" value="NZ_BAAAES010000011.1"/>
</dbReference>
<proteinExistence type="predicted"/>
<keyword evidence="4" id="KW-1185">Reference proteome</keyword>
<sequence>MKLLMMSAALATIAIAAPAAAQVMTPAEYVMAAGAGDLYEITSSQVLLETTQDPKLRSFAQMMITDHTKSTADVKAAAARSRVKAMPPKLNPLQQELITELRAEQGPARDAAYVAQQKASHGQALNVQKAYAMEGTAPALRAVAVTIVPVVEHHIMELGSM</sequence>
<dbReference type="PANTHER" id="PTHR38593:SF1">
    <property type="entry name" value="BLR2558 PROTEIN"/>
    <property type="match status" value="1"/>
</dbReference>
<evidence type="ECO:0000259" key="2">
    <source>
        <dbReference type="Pfam" id="PF13628"/>
    </source>
</evidence>
<dbReference type="PANTHER" id="PTHR38593">
    <property type="entry name" value="BLR2558 PROTEIN"/>
    <property type="match status" value="1"/>
</dbReference>
<dbReference type="EMBL" id="BAAAES010000011">
    <property type="protein sequence ID" value="GAA0675566.1"/>
    <property type="molecule type" value="Genomic_DNA"/>
</dbReference>
<protein>
    <recommendedName>
        <fullName evidence="2">DUF4142 domain-containing protein</fullName>
    </recommendedName>
</protein>
<dbReference type="Pfam" id="PF13628">
    <property type="entry name" value="DUF4142"/>
    <property type="match status" value="1"/>
</dbReference>
<feature type="domain" description="DUF4142" evidence="2">
    <location>
        <begin position="26"/>
        <end position="157"/>
    </location>
</feature>